<evidence type="ECO:0000313" key="3">
    <source>
        <dbReference type="Proteomes" id="UP001498398"/>
    </source>
</evidence>
<protein>
    <submittedName>
        <fullName evidence="2">Uncharacterized protein</fullName>
    </submittedName>
</protein>
<reference evidence="2 3" key="1">
    <citation type="submission" date="2024-01" db="EMBL/GenBank/DDBJ databases">
        <title>A draft genome for the cacao thread blight pathogen Marasmiellus scandens.</title>
        <authorList>
            <person name="Baruah I.K."/>
            <person name="Leung J."/>
            <person name="Bukari Y."/>
            <person name="Amoako-Attah I."/>
            <person name="Meinhardt L.W."/>
            <person name="Bailey B.A."/>
            <person name="Cohen S.P."/>
        </authorList>
    </citation>
    <scope>NUCLEOTIDE SEQUENCE [LARGE SCALE GENOMIC DNA]</scope>
    <source>
        <strain evidence="2 3">GH-19</strain>
    </source>
</reference>
<dbReference type="EMBL" id="JBANRG010000009">
    <property type="protein sequence ID" value="KAK7463372.1"/>
    <property type="molecule type" value="Genomic_DNA"/>
</dbReference>
<evidence type="ECO:0000313" key="1">
    <source>
        <dbReference type="EMBL" id="KAK7436987.1"/>
    </source>
</evidence>
<name>A0ABR1JKP4_9AGAR</name>
<dbReference type="EMBL" id="JBANRG010000089">
    <property type="protein sequence ID" value="KAK7436987.1"/>
    <property type="molecule type" value="Genomic_DNA"/>
</dbReference>
<gene>
    <name evidence="2" type="ORF">VKT23_006727</name>
    <name evidence="1" type="ORF">VKT23_018802</name>
</gene>
<sequence>MVKKSTADKEAMLHRLLFHLQHGDQGYRVSKWLSVNAYLSHLSCTPCSPVDASQVADALQVQPWPHYYAYSLSSRLCFVVSIDGNSTNVVSPPASIHRTTIFPPPSNK</sequence>
<keyword evidence="3" id="KW-1185">Reference proteome</keyword>
<proteinExistence type="predicted"/>
<evidence type="ECO:0000313" key="2">
    <source>
        <dbReference type="EMBL" id="KAK7463372.1"/>
    </source>
</evidence>
<organism evidence="2 3">
    <name type="scientific">Marasmiellus scandens</name>
    <dbReference type="NCBI Taxonomy" id="2682957"/>
    <lineage>
        <taxon>Eukaryota</taxon>
        <taxon>Fungi</taxon>
        <taxon>Dikarya</taxon>
        <taxon>Basidiomycota</taxon>
        <taxon>Agaricomycotina</taxon>
        <taxon>Agaricomycetes</taxon>
        <taxon>Agaricomycetidae</taxon>
        <taxon>Agaricales</taxon>
        <taxon>Marasmiineae</taxon>
        <taxon>Omphalotaceae</taxon>
        <taxon>Marasmiellus</taxon>
    </lineage>
</organism>
<dbReference type="Proteomes" id="UP001498398">
    <property type="component" value="Unassembled WGS sequence"/>
</dbReference>
<accession>A0ABR1JKP4</accession>
<comment type="caution">
    <text evidence="2">The sequence shown here is derived from an EMBL/GenBank/DDBJ whole genome shotgun (WGS) entry which is preliminary data.</text>
</comment>